<protein>
    <recommendedName>
        <fullName evidence="8">Putative manganese efflux pump MntP</fullName>
    </recommendedName>
</protein>
<gene>
    <name evidence="8" type="primary">mntP</name>
    <name evidence="9" type="ORF">HXK24_05400</name>
</gene>
<dbReference type="HAMAP" id="MF_01521">
    <property type="entry name" value="MntP_pump"/>
    <property type="match status" value="1"/>
</dbReference>
<keyword evidence="5 8" id="KW-0406">Ion transport</keyword>
<dbReference type="PANTHER" id="PTHR35529">
    <property type="entry name" value="MANGANESE EFFLUX PUMP MNTP-RELATED"/>
    <property type="match status" value="1"/>
</dbReference>
<feature type="transmembrane region" description="Helical" evidence="8">
    <location>
        <begin position="6"/>
        <end position="28"/>
    </location>
</feature>
<dbReference type="Proteomes" id="UP000787322">
    <property type="component" value="Unassembled WGS sequence"/>
</dbReference>
<dbReference type="EMBL" id="JABZGU010000139">
    <property type="protein sequence ID" value="MBF4803235.1"/>
    <property type="molecule type" value="Genomic_DNA"/>
</dbReference>
<dbReference type="AlphaFoldDB" id="A0A9D5X4A4"/>
<name>A0A9D5X4A4_9ACTN</name>
<comment type="function">
    <text evidence="8">Probably functions as a manganese efflux pump.</text>
</comment>
<reference evidence="9" key="1">
    <citation type="submission" date="2020-04" db="EMBL/GenBank/DDBJ databases">
        <title>Deep metagenomics examines the oral microbiome during advanced dental caries in children, revealing novel taxa and co-occurrences with host molecules.</title>
        <authorList>
            <person name="Baker J.L."/>
            <person name="Morton J.T."/>
            <person name="Dinis M."/>
            <person name="Alvarez R."/>
            <person name="Tran N.C."/>
            <person name="Knight R."/>
            <person name="Edlund A."/>
        </authorList>
    </citation>
    <scope>NUCLEOTIDE SEQUENCE</scope>
    <source>
        <strain evidence="9">JCVI_3_bin.11</strain>
    </source>
</reference>
<evidence type="ECO:0000256" key="4">
    <source>
        <dbReference type="ARBA" id="ARBA00022989"/>
    </source>
</evidence>
<evidence type="ECO:0000313" key="9">
    <source>
        <dbReference type="EMBL" id="MBF4803235.1"/>
    </source>
</evidence>
<dbReference type="GO" id="GO:0005886">
    <property type="term" value="C:plasma membrane"/>
    <property type="evidence" value="ECO:0007669"/>
    <property type="project" value="UniProtKB-SubCell"/>
</dbReference>
<dbReference type="InterPro" id="IPR003810">
    <property type="entry name" value="Mntp/YtaF"/>
</dbReference>
<evidence type="ECO:0000256" key="7">
    <source>
        <dbReference type="ARBA" id="ARBA00023211"/>
    </source>
</evidence>
<evidence type="ECO:0000313" key="10">
    <source>
        <dbReference type="Proteomes" id="UP000787322"/>
    </source>
</evidence>
<sequence length="196" mass="20895">MGLLEILMLGVALATDAFSVTISNTFAFDDHRFSRLMRMPLFFGLFQFGMPLAGYFVGGIAAELIEKYAGIVSLVILGFIGLNMLYSGYKALKEDASEEDEEEAQQDAQQGATTLSYGKLVFQAVATAIDAFAVGVSFRAHSVDILVASALFGIITAILCTIALFIGKKLGSLLGDRAEMVGGIVLILIGLKAFFG</sequence>
<evidence type="ECO:0000256" key="2">
    <source>
        <dbReference type="ARBA" id="ARBA00022475"/>
    </source>
</evidence>
<keyword evidence="4 8" id="KW-1133">Transmembrane helix</keyword>
<comment type="caution">
    <text evidence="9">The sequence shown here is derived from an EMBL/GenBank/DDBJ whole genome shotgun (WGS) entry which is preliminary data.</text>
</comment>
<dbReference type="InterPro" id="IPR022929">
    <property type="entry name" value="Put_MntP"/>
</dbReference>
<evidence type="ECO:0000256" key="5">
    <source>
        <dbReference type="ARBA" id="ARBA00023065"/>
    </source>
</evidence>
<feature type="transmembrane region" description="Helical" evidence="8">
    <location>
        <begin position="145"/>
        <end position="166"/>
    </location>
</feature>
<feature type="transmembrane region" description="Helical" evidence="8">
    <location>
        <begin position="178"/>
        <end position="195"/>
    </location>
</feature>
<dbReference type="Pfam" id="PF02659">
    <property type="entry name" value="Mntp"/>
    <property type="match status" value="1"/>
</dbReference>
<dbReference type="PANTHER" id="PTHR35529:SF1">
    <property type="entry name" value="MANGANESE EFFLUX PUMP MNTP-RELATED"/>
    <property type="match status" value="1"/>
</dbReference>
<comment type="subcellular location">
    <subcellularLocation>
        <location evidence="8">Cell membrane</location>
        <topology evidence="8">Multi-pass membrane protein</topology>
    </subcellularLocation>
</comment>
<keyword evidence="7 8" id="KW-0464">Manganese</keyword>
<feature type="transmembrane region" description="Helical" evidence="8">
    <location>
        <begin position="40"/>
        <end position="62"/>
    </location>
</feature>
<proteinExistence type="inferred from homology"/>
<comment type="similarity">
    <text evidence="8">Belongs to the MntP (TC 9.B.29) family.</text>
</comment>
<keyword evidence="3 8" id="KW-0812">Transmembrane</keyword>
<organism evidence="9 10">
    <name type="scientific">Lancefieldella parvula</name>
    <dbReference type="NCBI Taxonomy" id="1382"/>
    <lineage>
        <taxon>Bacteria</taxon>
        <taxon>Bacillati</taxon>
        <taxon>Actinomycetota</taxon>
        <taxon>Coriobacteriia</taxon>
        <taxon>Coriobacteriales</taxon>
        <taxon>Atopobiaceae</taxon>
        <taxon>Lancefieldella</taxon>
    </lineage>
</organism>
<keyword evidence="1 8" id="KW-0813">Transport</keyword>
<dbReference type="GO" id="GO:0005384">
    <property type="term" value="F:manganese ion transmembrane transporter activity"/>
    <property type="evidence" value="ECO:0007669"/>
    <property type="project" value="UniProtKB-UniRule"/>
</dbReference>
<accession>A0A9D5X4A4</accession>
<evidence type="ECO:0000256" key="1">
    <source>
        <dbReference type="ARBA" id="ARBA00022448"/>
    </source>
</evidence>
<evidence type="ECO:0000256" key="3">
    <source>
        <dbReference type="ARBA" id="ARBA00022692"/>
    </source>
</evidence>
<evidence type="ECO:0000256" key="6">
    <source>
        <dbReference type="ARBA" id="ARBA00023136"/>
    </source>
</evidence>
<evidence type="ECO:0000256" key="8">
    <source>
        <dbReference type="HAMAP-Rule" id="MF_01521"/>
    </source>
</evidence>
<feature type="transmembrane region" description="Helical" evidence="8">
    <location>
        <begin position="68"/>
        <end position="86"/>
    </location>
</feature>
<keyword evidence="6 8" id="KW-0472">Membrane</keyword>
<keyword evidence="2 8" id="KW-1003">Cell membrane</keyword>